<keyword evidence="5 8" id="KW-1133">Transmembrane helix</keyword>
<organism evidence="9 10">
    <name type="scientific">Conger conger</name>
    <name type="common">Conger eel</name>
    <name type="synonym">Muraena conger</name>
    <dbReference type="NCBI Taxonomy" id="82655"/>
    <lineage>
        <taxon>Eukaryota</taxon>
        <taxon>Metazoa</taxon>
        <taxon>Chordata</taxon>
        <taxon>Craniata</taxon>
        <taxon>Vertebrata</taxon>
        <taxon>Euteleostomi</taxon>
        <taxon>Actinopterygii</taxon>
        <taxon>Neopterygii</taxon>
        <taxon>Teleostei</taxon>
        <taxon>Anguilliformes</taxon>
        <taxon>Congridae</taxon>
        <taxon>Conger</taxon>
    </lineage>
</organism>
<feature type="transmembrane region" description="Helical" evidence="8">
    <location>
        <begin position="380"/>
        <end position="400"/>
    </location>
</feature>
<dbReference type="Proteomes" id="UP001152803">
    <property type="component" value="Unassembled WGS sequence"/>
</dbReference>
<keyword evidence="4 8" id="KW-0812">Transmembrane</keyword>
<evidence type="ECO:0000256" key="5">
    <source>
        <dbReference type="ARBA" id="ARBA00022989"/>
    </source>
</evidence>
<dbReference type="PIRSF" id="PIRSF016379">
    <property type="entry name" value="ENT"/>
    <property type="match status" value="1"/>
</dbReference>
<keyword evidence="10" id="KW-1185">Reference proteome</keyword>
<evidence type="ECO:0000256" key="2">
    <source>
        <dbReference type="ARBA" id="ARBA00007965"/>
    </source>
</evidence>
<feature type="transmembrane region" description="Helical" evidence="8">
    <location>
        <begin position="205"/>
        <end position="230"/>
    </location>
</feature>
<dbReference type="InterPro" id="IPR034764">
    <property type="entry name" value="ENT1/ENT2"/>
</dbReference>
<evidence type="ECO:0000256" key="8">
    <source>
        <dbReference type="SAM" id="Phobius"/>
    </source>
</evidence>
<keyword evidence="6 8" id="KW-0472">Membrane</keyword>
<feature type="transmembrane region" description="Helical" evidence="8">
    <location>
        <begin position="171"/>
        <end position="193"/>
    </location>
</feature>
<protein>
    <recommendedName>
        <fullName evidence="11">Equilibrative nucleoside transporter 1</fullName>
    </recommendedName>
</protein>
<dbReference type="OrthoDB" id="46396at2759"/>
<dbReference type="GO" id="GO:0015213">
    <property type="term" value="F:uridine transmembrane transporter activity"/>
    <property type="evidence" value="ECO:0007669"/>
    <property type="project" value="UniProtKB-ARBA"/>
</dbReference>
<evidence type="ECO:0000313" key="9">
    <source>
        <dbReference type="EMBL" id="KAJ8250818.1"/>
    </source>
</evidence>
<keyword evidence="3" id="KW-0813">Transport</keyword>
<dbReference type="Pfam" id="PF01733">
    <property type="entry name" value="Nucleoside_tran"/>
    <property type="match status" value="1"/>
</dbReference>
<proteinExistence type="inferred from homology"/>
<dbReference type="AlphaFoldDB" id="A0A9Q1HNN8"/>
<dbReference type="EMBL" id="JAFJMO010000018">
    <property type="protein sequence ID" value="KAJ8250818.1"/>
    <property type="molecule type" value="Genomic_DNA"/>
</dbReference>
<feature type="transmembrane region" description="Helical" evidence="8">
    <location>
        <begin position="342"/>
        <end position="360"/>
    </location>
</feature>
<dbReference type="SUPFAM" id="SSF103473">
    <property type="entry name" value="MFS general substrate transporter"/>
    <property type="match status" value="1"/>
</dbReference>
<dbReference type="InterPro" id="IPR002259">
    <property type="entry name" value="Eqnu_transpt"/>
</dbReference>
<dbReference type="InterPro" id="IPR036259">
    <property type="entry name" value="MFS_trans_sf"/>
</dbReference>
<feature type="transmembrane region" description="Helical" evidence="8">
    <location>
        <begin position="447"/>
        <end position="471"/>
    </location>
</feature>
<dbReference type="PANTHER" id="PTHR10332">
    <property type="entry name" value="EQUILIBRATIVE NUCLEOSIDE TRANSPORTER"/>
    <property type="match status" value="1"/>
</dbReference>
<gene>
    <name evidence="9" type="ORF">COCON_G00227400</name>
</gene>
<comment type="subcellular location">
    <subcellularLocation>
        <location evidence="1">Basolateral cell membrane</location>
        <topology evidence="1">Multi-pass membrane protein</topology>
    </subcellularLocation>
</comment>
<accession>A0A9Q1HNN8</accession>
<evidence type="ECO:0008006" key="11">
    <source>
        <dbReference type="Google" id="ProtNLM"/>
    </source>
</evidence>
<comment type="caution">
    <text evidence="9">The sequence shown here is derived from an EMBL/GenBank/DDBJ whole genome shotgun (WGS) entry which is preliminary data.</text>
</comment>
<dbReference type="PANTHER" id="PTHR10332:SF9">
    <property type="entry name" value="EQUILIBRATIVE NUCLEOSIDE TRANSPORTER 1"/>
    <property type="match status" value="1"/>
</dbReference>
<evidence type="ECO:0000313" key="10">
    <source>
        <dbReference type="Proteomes" id="UP001152803"/>
    </source>
</evidence>
<evidence type="ECO:0000256" key="4">
    <source>
        <dbReference type="ARBA" id="ARBA00022692"/>
    </source>
</evidence>
<feature type="transmembrane region" description="Helical" evidence="8">
    <location>
        <begin position="83"/>
        <end position="110"/>
    </location>
</feature>
<dbReference type="GO" id="GO:0016323">
    <property type="term" value="C:basolateral plasma membrane"/>
    <property type="evidence" value="ECO:0007669"/>
    <property type="project" value="UniProtKB-SubCell"/>
</dbReference>
<evidence type="ECO:0000256" key="1">
    <source>
        <dbReference type="ARBA" id="ARBA00004554"/>
    </source>
</evidence>
<feature type="transmembrane region" description="Helical" evidence="8">
    <location>
        <begin position="412"/>
        <end position="435"/>
    </location>
</feature>
<name>A0A9Q1HNN8_CONCO</name>
<reference evidence="9" key="1">
    <citation type="journal article" date="2023" name="Science">
        <title>Genome structures resolve the early diversification of teleost fishes.</title>
        <authorList>
            <person name="Parey E."/>
            <person name="Louis A."/>
            <person name="Montfort J."/>
            <person name="Bouchez O."/>
            <person name="Roques C."/>
            <person name="Iampietro C."/>
            <person name="Lluch J."/>
            <person name="Castinel A."/>
            <person name="Donnadieu C."/>
            <person name="Desvignes T."/>
            <person name="Floi Bucao C."/>
            <person name="Jouanno E."/>
            <person name="Wen M."/>
            <person name="Mejri S."/>
            <person name="Dirks R."/>
            <person name="Jansen H."/>
            <person name="Henkel C."/>
            <person name="Chen W.J."/>
            <person name="Zahm M."/>
            <person name="Cabau C."/>
            <person name="Klopp C."/>
            <person name="Thompson A.W."/>
            <person name="Robinson-Rechavi M."/>
            <person name="Braasch I."/>
            <person name="Lecointre G."/>
            <person name="Bobe J."/>
            <person name="Postlethwait J.H."/>
            <person name="Berthelot C."/>
            <person name="Roest Crollius H."/>
            <person name="Guiguen Y."/>
        </authorList>
    </citation>
    <scope>NUCLEOTIDE SEQUENCE</scope>
    <source>
        <strain evidence="9">Concon-B</strain>
    </source>
</reference>
<feature type="region of interest" description="Disordered" evidence="7">
    <location>
        <begin position="1"/>
        <end position="47"/>
    </location>
</feature>
<evidence type="ECO:0000256" key="6">
    <source>
        <dbReference type="ARBA" id="ARBA00023136"/>
    </source>
</evidence>
<evidence type="ECO:0000256" key="3">
    <source>
        <dbReference type="ARBA" id="ARBA00022448"/>
    </source>
</evidence>
<feature type="transmembrane region" description="Helical" evidence="8">
    <location>
        <begin position="242"/>
        <end position="260"/>
    </location>
</feature>
<feature type="transmembrane region" description="Helical" evidence="8">
    <location>
        <begin position="483"/>
        <end position="505"/>
    </location>
</feature>
<feature type="transmembrane region" description="Helical" evidence="8">
    <location>
        <begin position="266"/>
        <end position="287"/>
    </location>
</feature>
<comment type="similarity">
    <text evidence="2">Belongs to the SLC29A/ENT transporter (TC 2.A.57) family.</text>
</comment>
<sequence>MLGVSPNKETETPSTPDGEHVGLGGKRYDASAASNPVSEEEKHLNRVPVSAAQVPRQGLEIRLDRQNTAKMTAVTAPQDKYNAVWIIFFIMGLGTLLPWNFFITATMYFMDRLKEPSLANQTANATQGVDGEGRSILQAKFSSTMTLCAMVPLLIFTCLNSFIHQRIPQKLRIVGSLVVILGVFLITATLVKVEMAPLPFFTVTMIKIVCINSFGAILQGSLFGLAGLLPASYTTPIMSGQGLAGTFAAVSMICAIATGSELMDSAFGYFITACVVILLAITSYLALPKLEFFQYYLQAKPSTDEENKMDLLKKEIPGEARPAASEEGGRAVVSVIAIFKQIWVMALSVCCIFAITIGTFPTVTVDVKSIVEPGSKWEMYFIPVSCFLIFNVMDWAGRSLTAVCMWPGKDSWLLPALVVLRVVFVPLFMLCNVQPRTYTPVVFQHDAWYILFMVLFAFSNGYLASLCMCFGPKKVAVHEAETAGAVMAFFLSLGLALGAAMSFAIRTLV</sequence>
<dbReference type="PRINTS" id="PR01130">
    <property type="entry name" value="DERENTRNSPRT"/>
</dbReference>
<dbReference type="NCBIfam" id="TIGR00939">
    <property type="entry name" value="2a57"/>
    <property type="match status" value="1"/>
</dbReference>
<evidence type="ECO:0000256" key="7">
    <source>
        <dbReference type="SAM" id="MobiDB-lite"/>
    </source>
</evidence>
<feature type="transmembrane region" description="Helical" evidence="8">
    <location>
        <begin position="141"/>
        <end position="159"/>
    </location>
</feature>